<dbReference type="Proteomes" id="UP000195573">
    <property type="component" value="Chromosome"/>
</dbReference>
<dbReference type="EMBL" id="CP020880">
    <property type="protein sequence ID" value="ART77248.1"/>
    <property type="molecule type" value="Genomic_DNA"/>
</dbReference>
<name>A0ABN4ZKK1_9BACI</name>
<evidence type="ECO:0000256" key="1">
    <source>
        <dbReference type="PROSITE-ProRule" id="PRU01282"/>
    </source>
</evidence>
<proteinExistence type="inferred from homology"/>
<dbReference type="PANTHER" id="PTHR30041:SF7">
    <property type="entry name" value="GLOBAL TRANSCRIPTIONAL REGULATOR SPX"/>
    <property type="match status" value="1"/>
</dbReference>
<dbReference type="InterPro" id="IPR006504">
    <property type="entry name" value="Tscrpt_reg_Spx/MgsR"/>
</dbReference>
<dbReference type="InterPro" id="IPR006660">
    <property type="entry name" value="Arsenate_reductase-like"/>
</dbReference>
<dbReference type="Pfam" id="PF03960">
    <property type="entry name" value="ArsC"/>
    <property type="match status" value="1"/>
</dbReference>
<accession>A0ABN4ZKK1</accession>
<dbReference type="PROSITE" id="PS51353">
    <property type="entry name" value="ARSC"/>
    <property type="match status" value="1"/>
</dbReference>
<dbReference type="SUPFAM" id="SSF52833">
    <property type="entry name" value="Thioredoxin-like"/>
    <property type="match status" value="1"/>
</dbReference>
<sequence length="130" mass="15035">MMNEIIFYSYPSCTSCRKTKKWLKGNNIPFQEKHIFRETPNKEEMIKILSLTTEGIDEILATRSQTFKDLGIDVNELSLSQLIELIIEEPKLLRRPIITSGKKLIVGYNESALQKLSRHKPKLELKQSVS</sequence>
<dbReference type="NCBIfam" id="TIGR01617">
    <property type="entry name" value="arsC_related"/>
    <property type="match status" value="1"/>
</dbReference>
<comment type="similarity">
    <text evidence="1">Belongs to the ArsC family.</text>
</comment>
<dbReference type="NCBIfam" id="NF002459">
    <property type="entry name" value="PRK01655.1"/>
    <property type="match status" value="1"/>
</dbReference>
<organism evidence="2 3">
    <name type="scientific">Sutcliffiella horikoshii</name>
    <dbReference type="NCBI Taxonomy" id="79883"/>
    <lineage>
        <taxon>Bacteria</taxon>
        <taxon>Bacillati</taxon>
        <taxon>Bacillota</taxon>
        <taxon>Bacilli</taxon>
        <taxon>Bacillales</taxon>
        <taxon>Bacillaceae</taxon>
        <taxon>Sutcliffiella</taxon>
    </lineage>
</organism>
<dbReference type="InterPro" id="IPR036249">
    <property type="entry name" value="Thioredoxin-like_sf"/>
</dbReference>
<gene>
    <name evidence="2" type="ORF">B4U37_14860</name>
</gene>
<dbReference type="PROSITE" id="PS51354">
    <property type="entry name" value="GLUTAREDOXIN_2"/>
    <property type="match status" value="1"/>
</dbReference>
<evidence type="ECO:0000313" key="3">
    <source>
        <dbReference type="Proteomes" id="UP000195573"/>
    </source>
</evidence>
<keyword evidence="3" id="KW-1185">Reference proteome</keyword>
<evidence type="ECO:0000313" key="2">
    <source>
        <dbReference type="EMBL" id="ART77248.1"/>
    </source>
</evidence>
<protein>
    <submittedName>
        <fullName evidence="2">Transcriptional regulator</fullName>
    </submittedName>
</protein>
<dbReference type="CDD" id="cd03032">
    <property type="entry name" value="ArsC_Spx"/>
    <property type="match status" value="1"/>
</dbReference>
<reference evidence="2 3" key="1">
    <citation type="submission" date="2017-04" db="EMBL/GenBank/DDBJ databases">
        <title>Complete Genome Sequence of the Bacillus horikoshii 20a strain from Cuatro Cienegas, Coahuila, Mexico.</title>
        <authorList>
            <person name="Zarza E."/>
            <person name="Alcaraz L.D."/>
            <person name="Aguilar-Salinas B."/>
            <person name="Islas A."/>
            <person name="Olmedo-Alvarez G."/>
        </authorList>
    </citation>
    <scope>NUCLEOTIDE SEQUENCE [LARGE SCALE GENOMIC DNA]</scope>
    <source>
        <strain evidence="2 3">20a</strain>
    </source>
</reference>
<dbReference type="Gene3D" id="3.40.30.10">
    <property type="entry name" value="Glutaredoxin"/>
    <property type="match status" value="1"/>
</dbReference>
<dbReference type="PANTHER" id="PTHR30041">
    <property type="entry name" value="ARSENATE REDUCTASE"/>
    <property type="match status" value="1"/>
</dbReference>